<reference evidence="2" key="1">
    <citation type="submission" date="2021-12" db="EMBL/GenBank/DDBJ databases">
        <authorList>
            <person name="Zaccaron A."/>
            <person name="Stergiopoulos I."/>
        </authorList>
    </citation>
    <scope>NUCLEOTIDE SEQUENCE</scope>
    <source>
        <strain evidence="2">Race5_Kim</strain>
    </source>
</reference>
<dbReference type="KEGG" id="ffu:CLAFUR5_01278"/>
<dbReference type="GeneID" id="71981156"/>
<feature type="region of interest" description="Disordered" evidence="1">
    <location>
        <begin position="1"/>
        <end position="55"/>
    </location>
</feature>
<proteinExistence type="predicted"/>
<dbReference type="EMBL" id="CP090163">
    <property type="protein sequence ID" value="UJO11464.1"/>
    <property type="molecule type" value="Genomic_DNA"/>
</dbReference>
<gene>
    <name evidence="2" type="ORF">CLAFUR5_01278</name>
</gene>
<evidence type="ECO:0000256" key="1">
    <source>
        <dbReference type="SAM" id="MobiDB-lite"/>
    </source>
</evidence>
<name>A0A9Q8L620_PASFU</name>
<dbReference type="Proteomes" id="UP000756132">
    <property type="component" value="Chromosome 1"/>
</dbReference>
<dbReference type="RefSeq" id="XP_047755830.1">
    <property type="nucleotide sequence ID" value="XM_047900426.1"/>
</dbReference>
<reference evidence="2" key="2">
    <citation type="journal article" date="2022" name="Microb. Genom.">
        <title>A chromosome-scale genome assembly of the tomato pathogen Cladosporium fulvum reveals a compartmentalized genome architecture and the presence of a dispensable chromosome.</title>
        <authorList>
            <person name="Zaccaron A.Z."/>
            <person name="Chen L.H."/>
            <person name="Samaras A."/>
            <person name="Stergiopoulos I."/>
        </authorList>
    </citation>
    <scope>NUCLEOTIDE SEQUENCE</scope>
    <source>
        <strain evidence="2">Race5_Kim</strain>
    </source>
</reference>
<dbReference type="AlphaFoldDB" id="A0A9Q8L620"/>
<evidence type="ECO:0000313" key="2">
    <source>
        <dbReference type="EMBL" id="UJO11464.1"/>
    </source>
</evidence>
<accession>A0A9Q8L620</accession>
<sequence length="90" mass="9975">MSASRVRVRDGLGVMGQRRREGTALAGAEVMRGPPPRASNRQTPLRLKHGPGPRSHLLEAKRHSARLEQLCNRKGTKNNHHQPPFTSDPV</sequence>
<organism evidence="2 3">
    <name type="scientific">Passalora fulva</name>
    <name type="common">Tomato leaf mold</name>
    <name type="synonym">Cladosporium fulvum</name>
    <dbReference type="NCBI Taxonomy" id="5499"/>
    <lineage>
        <taxon>Eukaryota</taxon>
        <taxon>Fungi</taxon>
        <taxon>Dikarya</taxon>
        <taxon>Ascomycota</taxon>
        <taxon>Pezizomycotina</taxon>
        <taxon>Dothideomycetes</taxon>
        <taxon>Dothideomycetidae</taxon>
        <taxon>Mycosphaerellales</taxon>
        <taxon>Mycosphaerellaceae</taxon>
        <taxon>Fulvia</taxon>
    </lineage>
</organism>
<protein>
    <submittedName>
        <fullName evidence="2">Uncharacterized protein</fullName>
    </submittedName>
</protein>
<evidence type="ECO:0000313" key="3">
    <source>
        <dbReference type="Proteomes" id="UP000756132"/>
    </source>
</evidence>
<keyword evidence="3" id="KW-1185">Reference proteome</keyword>